<evidence type="ECO:0000256" key="1">
    <source>
        <dbReference type="SAM" id="Phobius"/>
    </source>
</evidence>
<accession>A0A9D6L7T1</accession>
<evidence type="ECO:0000313" key="2">
    <source>
        <dbReference type="EMBL" id="MBI3540311.1"/>
    </source>
</evidence>
<name>A0A9D6L7T1_UNCEI</name>
<keyword evidence="1" id="KW-1133">Transmembrane helix</keyword>
<protein>
    <submittedName>
        <fullName evidence="2">Uncharacterized protein</fullName>
    </submittedName>
</protein>
<proteinExistence type="predicted"/>
<sequence length="137" mass="14798">MIGTLAHVDYLACTGKSPWHRASALPKLVLALALVMIAVFAPSLRLLIAVHLLAWALALSSRMPPRLVLAAAGYPLVFTALFVIARWDATWATPLRLVLRPLTASLAAVWLVATTPYPDRAAAMVLGVATFMLWRTA</sequence>
<evidence type="ECO:0000313" key="3">
    <source>
        <dbReference type="Proteomes" id="UP000807850"/>
    </source>
</evidence>
<reference evidence="2" key="1">
    <citation type="submission" date="2020-07" db="EMBL/GenBank/DDBJ databases">
        <title>Huge and variable diversity of episymbiotic CPR bacteria and DPANN archaea in groundwater ecosystems.</title>
        <authorList>
            <person name="He C.Y."/>
            <person name="Keren R."/>
            <person name="Whittaker M."/>
            <person name="Farag I.F."/>
            <person name="Doudna J."/>
            <person name="Cate J.H.D."/>
            <person name="Banfield J.F."/>
        </authorList>
    </citation>
    <scope>NUCLEOTIDE SEQUENCE</scope>
    <source>
        <strain evidence="2">NC_groundwater_928_Pr1_S-0.2um_72_17</strain>
    </source>
</reference>
<dbReference type="EMBL" id="JACQAY010000284">
    <property type="protein sequence ID" value="MBI3540311.1"/>
    <property type="molecule type" value="Genomic_DNA"/>
</dbReference>
<comment type="caution">
    <text evidence="2">The sequence shown here is derived from an EMBL/GenBank/DDBJ whole genome shotgun (WGS) entry which is preliminary data.</text>
</comment>
<feature type="transmembrane region" description="Helical" evidence="1">
    <location>
        <begin position="67"/>
        <end position="87"/>
    </location>
</feature>
<keyword evidence="1" id="KW-0472">Membrane</keyword>
<dbReference type="AlphaFoldDB" id="A0A9D6L7T1"/>
<feature type="transmembrane region" description="Helical" evidence="1">
    <location>
        <begin position="28"/>
        <end position="55"/>
    </location>
</feature>
<dbReference type="Proteomes" id="UP000807850">
    <property type="component" value="Unassembled WGS sequence"/>
</dbReference>
<gene>
    <name evidence="2" type="ORF">HY076_08580</name>
</gene>
<organism evidence="2 3">
    <name type="scientific">Eiseniibacteriota bacterium</name>
    <dbReference type="NCBI Taxonomy" id="2212470"/>
    <lineage>
        <taxon>Bacteria</taxon>
        <taxon>Candidatus Eiseniibacteriota</taxon>
    </lineage>
</organism>
<keyword evidence="1" id="KW-0812">Transmembrane</keyword>